<reference evidence="1" key="1">
    <citation type="submission" date="2020-04" db="EMBL/GenBank/DDBJ databases">
        <authorList>
            <person name="Chiriac C."/>
            <person name="Salcher M."/>
            <person name="Ghai R."/>
            <person name="Kavagutti S V."/>
        </authorList>
    </citation>
    <scope>NUCLEOTIDE SEQUENCE</scope>
</reference>
<protein>
    <submittedName>
        <fullName evidence="1">Uncharacterized protein</fullName>
    </submittedName>
</protein>
<accession>A0A6J5N693</accession>
<sequence length="163" mass="17614">MIYATLGEALAAMDLGGTQGLICPLPLTDNSLNIANHLVAIQEHGLGPADPREPNTDFWAAKAVIWGVTEGDARGHLCCNCNHYWDTTQVRECIANGPAMELKASNLPLTPKWADIESHPVGYCDLYDITCSPIRTCDSQELGGPVDDERQACRGLPNLPEEA</sequence>
<dbReference type="EMBL" id="LR796622">
    <property type="protein sequence ID" value="CAB4154629.1"/>
    <property type="molecule type" value="Genomic_DNA"/>
</dbReference>
<organism evidence="1">
    <name type="scientific">uncultured Caudovirales phage</name>
    <dbReference type="NCBI Taxonomy" id="2100421"/>
    <lineage>
        <taxon>Viruses</taxon>
        <taxon>Duplodnaviria</taxon>
        <taxon>Heunggongvirae</taxon>
        <taxon>Uroviricota</taxon>
        <taxon>Caudoviricetes</taxon>
        <taxon>Peduoviridae</taxon>
        <taxon>Maltschvirus</taxon>
        <taxon>Maltschvirus maltsch</taxon>
    </lineage>
</organism>
<proteinExistence type="predicted"/>
<gene>
    <name evidence="1" type="ORF">UFOVP645_16</name>
</gene>
<evidence type="ECO:0000313" key="1">
    <source>
        <dbReference type="EMBL" id="CAB4154629.1"/>
    </source>
</evidence>
<name>A0A6J5N693_9CAUD</name>